<gene>
    <name evidence="1" type="ORF">S01H4_43780</name>
</gene>
<organism evidence="1">
    <name type="scientific">marine sediment metagenome</name>
    <dbReference type="NCBI Taxonomy" id="412755"/>
    <lineage>
        <taxon>unclassified sequences</taxon>
        <taxon>metagenomes</taxon>
        <taxon>ecological metagenomes</taxon>
    </lineage>
</organism>
<dbReference type="AlphaFoldDB" id="X1DZ18"/>
<sequence>MIREGVITLKKGERFSPDFPVENISFLEDTKTFS</sequence>
<name>X1DZ18_9ZZZZ</name>
<comment type="caution">
    <text evidence="1">The sequence shown here is derived from an EMBL/GenBank/DDBJ whole genome shotgun (WGS) entry which is preliminary data.</text>
</comment>
<proteinExistence type="predicted"/>
<accession>X1DZ18</accession>
<reference evidence="1" key="1">
    <citation type="journal article" date="2014" name="Front. Microbiol.">
        <title>High frequency of phylogenetically diverse reductive dehalogenase-homologous genes in deep subseafloor sedimentary metagenomes.</title>
        <authorList>
            <person name="Kawai M."/>
            <person name="Futagami T."/>
            <person name="Toyoda A."/>
            <person name="Takaki Y."/>
            <person name="Nishi S."/>
            <person name="Hori S."/>
            <person name="Arai W."/>
            <person name="Tsubouchi T."/>
            <person name="Morono Y."/>
            <person name="Uchiyama I."/>
            <person name="Ito T."/>
            <person name="Fujiyama A."/>
            <person name="Inagaki F."/>
            <person name="Takami H."/>
        </authorList>
    </citation>
    <scope>NUCLEOTIDE SEQUENCE</scope>
    <source>
        <strain evidence="1">Expedition CK06-06</strain>
    </source>
</reference>
<dbReference type="EMBL" id="BART01024189">
    <property type="protein sequence ID" value="GAH01643.1"/>
    <property type="molecule type" value="Genomic_DNA"/>
</dbReference>
<evidence type="ECO:0000313" key="1">
    <source>
        <dbReference type="EMBL" id="GAH01643.1"/>
    </source>
</evidence>
<feature type="non-terminal residue" evidence="1">
    <location>
        <position position="34"/>
    </location>
</feature>
<protein>
    <submittedName>
        <fullName evidence="1">Uncharacterized protein</fullName>
    </submittedName>
</protein>